<dbReference type="RefSeq" id="XP_067926359.1">
    <property type="nucleotide sequence ID" value="XM_068061663.1"/>
</dbReference>
<evidence type="ECO:0000256" key="1">
    <source>
        <dbReference type="ARBA" id="ARBA00022803"/>
    </source>
</evidence>
<dbReference type="AlphaFoldDB" id="A0A2C6L8I9"/>
<evidence type="ECO:0000313" key="4">
    <source>
        <dbReference type="Proteomes" id="UP000221165"/>
    </source>
</evidence>
<protein>
    <submittedName>
        <fullName evidence="3">Tetratricopeptide repeat-containing protein</fullName>
    </submittedName>
</protein>
<comment type="caution">
    <text evidence="3">The sequence shown here is derived from an EMBL/GenBank/DDBJ whole genome shotgun (WGS) entry which is preliminary data.</text>
</comment>
<feature type="region of interest" description="Disordered" evidence="2">
    <location>
        <begin position="782"/>
        <end position="806"/>
    </location>
</feature>
<dbReference type="PANTHER" id="PTHR12558">
    <property type="entry name" value="CELL DIVISION CYCLE 16,23,27"/>
    <property type="match status" value="1"/>
</dbReference>
<keyword evidence="4" id="KW-1185">Reference proteome</keyword>
<dbReference type="GO" id="GO:0005737">
    <property type="term" value="C:cytoplasm"/>
    <property type="evidence" value="ECO:0007669"/>
    <property type="project" value="TreeGrafter"/>
</dbReference>
<feature type="compositionally biased region" description="Basic and acidic residues" evidence="2">
    <location>
        <begin position="625"/>
        <end position="643"/>
    </location>
</feature>
<organism evidence="3 4">
    <name type="scientific">Cystoisospora suis</name>
    <dbReference type="NCBI Taxonomy" id="483139"/>
    <lineage>
        <taxon>Eukaryota</taxon>
        <taxon>Sar</taxon>
        <taxon>Alveolata</taxon>
        <taxon>Apicomplexa</taxon>
        <taxon>Conoidasida</taxon>
        <taxon>Coccidia</taxon>
        <taxon>Eucoccidiorida</taxon>
        <taxon>Eimeriorina</taxon>
        <taxon>Sarcocystidae</taxon>
        <taxon>Cystoisospora</taxon>
    </lineage>
</organism>
<sequence>MSLPFAPTRRGPSSDLRTCPTRYFDHAPVSASITVSGLVGYQDHLQAATQLSGACGLHRQQRLFRDLLRHNIPFLRQLESTQPVSRAVPTSQLRRMHGQRLLELHRFREERRRRERKNRRREEAPPTEYSGNTLWTAVARYSDTDIPHCSALGVTGVSGTLAVPQPTVSNDFSVSQDVTHVVIALRRARQASKCPHRALRIYNQLKTLLADLGCDRTPRPENNGGEGFVFNKEGHYAVQVHSVTDAHIGHADVPISSRLQFAWSSVVLQTPRQDTLYALFGDFLTSLQHCQRLCPLSPTGSVGRVEPKAGSIPEENLLLQVALSAFSVSPTIHGRGGCSPASGGGVSDIAPVAKARARGLAQRGFPGELLSPPHASRSPCRVHMTRIGFAWHLLALVYERDARTVTDAPEERALLRRCAALCHFMCLYTWPFMLNSWERLVPLILSDSSCLQRISLLLRVLRTPCGYQKLNSAGEGYAPLFVSQLRDILFSPNAVWSSAFLRLSFGTADADTLDSLGGCRTSFSVDTKPHQHEALPWAARVFAFVLRSVAAVQLRMARGEARDALQLLSEWPLLPEGSSYIDEMVGCCYMQCGQPERAAAFLLRCVHQQQLFYQELQVEEEKDATDENEREESSEYAIQRDTEPAGETASGLTLEMEDAGCKCSSALWQRGRRRAAIALVDWLLQRPGVHDTPQFWGAVGNLLSMHGKSDEALRALFRAVEIADDYPYAYTLCAHELLQRGQREEARTLIEHGLEARGLLKSLPLHALSLLLELEHRKQDFQAGNAKEQRSPANLRPRERSSRHAAVPRLQQQLYDQVEGMKELERLQHPQTLKKIAGQFLLAGQPRRAHDLLLRVVRLLPGDAEAFYQLGRIKAGFQQYSVRRGERPCPSIRQLHGLLVAVGLHALRTSAQKNVCRWARA</sequence>
<dbReference type="InterPro" id="IPR011990">
    <property type="entry name" value="TPR-like_helical_dom_sf"/>
</dbReference>
<gene>
    <name evidence="3" type="ORF">CSUI_001457</name>
</gene>
<dbReference type="Proteomes" id="UP000221165">
    <property type="component" value="Unassembled WGS sequence"/>
</dbReference>
<dbReference type="GeneID" id="94424874"/>
<name>A0A2C6L8I9_9APIC</name>
<reference evidence="3 4" key="1">
    <citation type="journal article" date="2017" name="Int. J. Parasitol.">
        <title>The genome of the protozoan parasite Cystoisospora suis and a reverse vaccinology approach to identify vaccine candidates.</title>
        <authorList>
            <person name="Palmieri N."/>
            <person name="Shrestha A."/>
            <person name="Ruttkowski B."/>
            <person name="Beck T."/>
            <person name="Vogl C."/>
            <person name="Tomley F."/>
            <person name="Blake D.P."/>
            <person name="Joachim A."/>
        </authorList>
    </citation>
    <scope>NUCLEOTIDE SEQUENCE [LARGE SCALE GENOMIC DNA]</scope>
    <source>
        <strain evidence="3 4">Wien I</strain>
    </source>
</reference>
<dbReference type="OrthoDB" id="329563at2759"/>
<dbReference type="GO" id="GO:0051301">
    <property type="term" value="P:cell division"/>
    <property type="evidence" value="ECO:0007669"/>
    <property type="project" value="TreeGrafter"/>
</dbReference>
<dbReference type="EMBL" id="MIGC01000578">
    <property type="protein sequence ID" value="PHJ24687.1"/>
    <property type="molecule type" value="Genomic_DNA"/>
</dbReference>
<feature type="region of interest" description="Disordered" evidence="2">
    <location>
        <begin position="620"/>
        <end position="650"/>
    </location>
</feature>
<evidence type="ECO:0000256" key="2">
    <source>
        <dbReference type="SAM" id="MobiDB-lite"/>
    </source>
</evidence>
<evidence type="ECO:0000313" key="3">
    <source>
        <dbReference type="EMBL" id="PHJ24687.1"/>
    </source>
</evidence>
<proteinExistence type="predicted"/>
<dbReference type="VEuPathDB" id="ToxoDB:CSUI_001457"/>
<dbReference type="GO" id="GO:0016567">
    <property type="term" value="P:protein ubiquitination"/>
    <property type="evidence" value="ECO:0007669"/>
    <property type="project" value="TreeGrafter"/>
</dbReference>
<dbReference type="GO" id="GO:0031145">
    <property type="term" value="P:anaphase-promoting complex-dependent catabolic process"/>
    <property type="evidence" value="ECO:0007669"/>
    <property type="project" value="TreeGrafter"/>
</dbReference>
<dbReference type="GO" id="GO:0005680">
    <property type="term" value="C:anaphase-promoting complex"/>
    <property type="evidence" value="ECO:0007669"/>
    <property type="project" value="TreeGrafter"/>
</dbReference>
<keyword evidence="1" id="KW-0802">TPR repeat</keyword>
<dbReference type="Gene3D" id="1.25.40.10">
    <property type="entry name" value="Tetratricopeptide repeat domain"/>
    <property type="match status" value="1"/>
</dbReference>
<dbReference type="PANTHER" id="PTHR12558:SF49">
    <property type="entry name" value="TPR DOMAIN CONTAINING PROTEIN"/>
    <property type="match status" value="1"/>
</dbReference>
<accession>A0A2C6L8I9</accession>
<dbReference type="SUPFAM" id="SSF48452">
    <property type="entry name" value="TPR-like"/>
    <property type="match status" value="1"/>
</dbReference>
<dbReference type="GO" id="GO:0007091">
    <property type="term" value="P:metaphase/anaphase transition of mitotic cell cycle"/>
    <property type="evidence" value="ECO:0007669"/>
    <property type="project" value="TreeGrafter"/>
</dbReference>